<dbReference type="RefSeq" id="WP_227181134.1">
    <property type="nucleotide sequence ID" value="NZ_JAJBZT010000006.1"/>
</dbReference>
<evidence type="ECO:0000313" key="2">
    <source>
        <dbReference type="EMBL" id="MCB6184323.1"/>
    </source>
</evidence>
<reference evidence="2" key="1">
    <citation type="submission" date="2021-10" db="EMBL/GenBank/DDBJ databases">
        <title>The complete genome sequence of Leeia sp. TBRC 13508.</title>
        <authorList>
            <person name="Charoenyingcharoen P."/>
            <person name="Yukphan P."/>
        </authorList>
    </citation>
    <scope>NUCLEOTIDE SEQUENCE</scope>
    <source>
        <strain evidence="2">TBRC 13508</strain>
    </source>
</reference>
<protein>
    <submittedName>
        <fullName evidence="2">SprT-like domain-containing protein</fullName>
    </submittedName>
</protein>
<organism evidence="2 3">
    <name type="scientific">Leeia speluncae</name>
    <dbReference type="NCBI Taxonomy" id="2884804"/>
    <lineage>
        <taxon>Bacteria</taxon>
        <taxon>Pseudomonadati</taxon>
        <taxon>Pseudomonadota</taxon>
        <taxon>Betaproteobacteria</taxon>
        <taxon>Neisseriales</taxon>
        <taxon>Leeiaceae</taxon>
        <taxon>Leeia</taxon>
    </lineage>
</organism>
<dbReference type="InterPro" id="IPR006640">
    <property type="entry name" value="SprT-like_domain"/>
</dbReference>
<name>A0ABS8D9P5_9NEIS</name>
<gene>
    <name evidence="2" type="ORF">LIN78_12285</name>
</gene>
<sequence length="270" mass="29871">MSATACPTMDFYGSLQSAFDFFNEQLFDNSLPPCLITLRSSSRVYGYHQADRFISKSGQMLDEMGLHPGFFTLRSVEAVLSTLVHEMVHHWQHHFGTATPSTAHNQEWANKMESIGLMPSDNGLPGGKKTGRTMSHYILPEGQFLAACKSFVDGGFELPWFDRQLPSMPEVQVQKQEALKAAGVEVEVSLPPVEIIPKVLPKEEEGQEKPALYMPQPRQAPTREKLMCPECGAKAWVSPGTDIICGECEVHMQDAASVKAPVDKAINSFT</sequence>
<dbReference type="Pfam" id="PF10263">
    <property type="entry name" value="SprT-like"/>
    <property type="match status" value="1"/>
</dbReference>
<keyword evidence="3" id="KW-1185">Reference proteome</keyword>
<proteinExistence type="predicted"/>
<accession>A0ABS8D9P5</accession>
<evidence type="ECO:0000259" key="1">
    <source>
        <dbReference type="Pfam" id="PF10263"/>
    </source>
</evidence>
<feature type="domain" description="SprT-like" evidence="1">
    <location>
        <begin position="16"/>
        <end position="118"/>
    </location>
</feature>
<dbReference type="Proteomes" id="UP001165395">
    <property type="component" value="Unassembled WGS sequence"/>
</dbReference>
<evidence type="ECO:0000313" key="3">
    <source>
        <dbReference type="Proteomes" id="UP001165395"/>
    </source>
</evidence>
<dbReference type="EMBL" id="JAJBZT010000006">
    <property type="protein sequence ID" value="MCB6184323.1"/>
    <property type="molecule type" value="Genomic_DNA"/>
</dbReference>
<comment type="caution">
    <text evidence="2">The sequence shown here is derived from an EMBL/GenBank/DDBJ whole genome shotgun (WGS) entry which is preliminary data.</text>
</comment>